<accession>A0ABV0XWB1</accession>
<name>A0ABV0XWB1_9TELE</name>
<organism evidence="2 3">
    <name type="scientific">Ameca splendens</name>
    <dbReference type="NCBI Taxonomy" id="208324"/>
    <lineage>
        <taxon>Eukaryota</taxon>
        <taxon>Metazoa</taxon>
        <taxon>Chordata</taxon>
        <taxon>Craniata</taxon>
        <taxon>Vertebrata</taxon>
        <taxon>Euteleostomi</taxon>
        <taxon>Actinopterygii</taxon>
        <taxon>Neopterygii</taxon>
        <taxon>Teleostei</taxon>
        <taxon>Neoteleostei</taxon>
        <taxon>Acanthomorphata</taxon>
        <taxon>Ovalentaria</taxon>
        <taxon>Atherinomorphae</taxon>
        <taxon>Cyprinodontiformes</taxon>
        <taxon>Goodeidae</taxon>
        <taxon>Ameca</taxon>
    </lineage>
</organism>
<evidence type="ECO:0000256" key="1">
    <source>
        <dbReference type="SAM" id="MobiDB-lite"/>
    </source>
</evidence>
<proteinExistence type="predicted"/>
<evidence type="ECO:0000313" key="2">
    <source>
        <dbReference type="EMBL" id="MEQ2285756.1"/>
    </source>
</evidence>
<reference evidence="2 3" key="1">
    <citation type="submission" date="2021-06" db="EMBL/GenBank/DDBJ databases">
        <authorList>
            <person name="Palmer J.M."/>
        </authorList>
    </citation>
    <scope>NUCLEOTIDE SEQUENCE [LARGE SCALE GENOMIC DNA]</scope>
    <source>
        <strain evidence="2 3">AS_MEX2019</strain>
        <tissue evidence="2">Muscle</tissue>
    </source>
</reference>
<evidence type="ECO:0000313" key="3">
    <source>
        <dbReference type="Proteomes" id="UP001469553"/>
    </source>
</evidence>
<sequence>MFGPAKSVRLSPPPGDPTHHQVVISGQLSPSLHPSVQIMRPKIGEAIPPNHASPGVTVVSHEGIEVPQQNSGDPGRGTIQHPGQGRQEGRVLCTTACPVGRNDSQRPVPNPKMQGYDPLIHWGKPQHKTVSLPAGGGNAPLSCLPTANKQHKKKVVVLMGYKAVNHHYVCSNEGRLVSERKGVVSGYFCRERSRSFQAAGL</sequence>
<feature type="region of interest" description="Disordered" evidence="1">
    <location>
        <begin position="66"/>
        <end position="88"/>
    </location>
</feature>
<comment type="caution">
    <text evidence="2">The sequence shown here is derived from an EMBL/GenBank/DDBJ whole genome shotgun (WGS) entry which is preliminary data.</text>
</comment>
<dbReference type="EMBL" id="JAHRIP010014548">
    <property type="protein sequence ID" value="MEQ2285756.1"/>
    <property type="molecule type" value="Genomic_DNA"/>
</dbReference>
<keyword evidence="3" id="KW-1185">Reference proteome</keyword>
<gene>
    <name evidence="2" type="ORF">AMECASPLE_035145</name>
</gene>
<dbReference type="Proteomes" id="UP001469553">
    <property type="component" value="Unassembled WGS sequence"/>
</dbReference>
<protein>
    <submittedName>
        <fullName evidence="2">Uncharacterized protein</fullName>
    </submittedName>
</protein>